<dbReference type="Gene3D" id="3.40.50.1820">
    <property type="entry name" value="alpha/beta hydrolase"/>
    <property type="match status" value="1"/>
</dbReference>
<protein>
    <recommendedName>
        <fullName evidence="4">4-O-methyl-glucuronoyl methylesterase-like domain-containing protein</fullName>
    </recommendedName>
</protein>
<dbReference type="AlphaFoldDB" id="G5ILP8"/>
<dbReference type="RefSeq" id="WP_006782414.1">
    <property type="nucleotide sequence ID" value="NZ_CP040506.1"/>
</dbReference>
<keyword evidence="6" id="KW-1185">Reference proteome</keyword>
<dbReference type="EMBL" id="ADLN01000120">
    <property type="protein sequence ID" value="EHI57317.1"/>
    <property type="molecule type" value="Genomic_DNA"/>
</dbReference>
<keyword evidence="2" id="KW-0732">Signal</keyword>
<dbReference type="OrthoDB" id="9809261at2"/>
<dbReference type="SUPFAM" id="SSF53474">
    <property type="entry name" value="alpha/beta-Hydrolases"/>
    <property type="match status" value="1"/>
</dbReference>
<keyword evidence="1" id="KW-0719">Serine esterase</keyword>
<dbReference type="Pfam" id="PF22244">
    <property type="entry name" value="GCE_fung"/>
    <property type="match status" value="1"/>
</dbReference>
<dbReference type="GO" id="GO:0052689">
    <property type="term" value="F:carboxylic ester hydrolase activity"/>
    <property type="evidence" value="ECO:0007669"/>
    <property type="project" value="UniProtKB-KW"/>
</dbReference>
<dbReference type="HOGENOM" id="CLU_045118_0_0_9"/>
<feature type="domain" description="4-O-methyl-glucuronoyl methylesterase-like" evidence="4">
    <location>
        <begin position="133"/>
        <end position="308"/>
    </location>
</feature>
<evidence type="ECO:0000313" key="5">
    <source>
        <dbReference type="EMBL" id="EHI57317.1"/>
    </source>
</evidence>
<evidence type="ECO:0000256" key="2">
    <source>
        <dbReference type="ARBA" id="ARBA00022729"/>
    </source>
</evidence>
<evidence type="ECO:0000256" key="1">
    <source>
        <dbReference type="ARBA" id="ARBA00022487"/>
    </source>
</evidence>
<sequence>MLPDILKKDEVNTVETWEKVRRPEIMRMFETWVYGVTPVEPLDCLEAKVTETEYLMEGAVKKETYYLHMERKGKSCGFHYRVFSPAMGKAAGAVLMINPFSRNQALDYPGKELDHMPYDLITACGYIGVHADVDELCADDAECYKEGLWELFPESMEGAAAWGAIGMWAYAASRVVDCLIMQDFVECGRIVVCGCSRAGKAALWCGAQDERIGLVISNVSGCTGAAVTRGKTGEHIKDITTQFPHWMCKHYASFADREEELPVDQHMLLALCAPRPLYVSSASEDSWADPQKEFEAAKLAGEVYGLYGETGLEGETFPKADIPVGNGFICYHNRQGVHGCRRYDWEQYLPFIQNHFN</sequence>
<dbReference type="InterPro" id="IPR029058">
    <property type="entry name" value="AB_hydrolase_fold"/>
</dbReference>
<gene>
    <name evidence="5" type="ORF">HMPREF9473_04426</name>
</gene>
<keyword evidence="3" id="KW-0378">Hydrolase</keyword>
<dbReference type="InterPro" id="IPR054579">
    <property type="entry name" value="GCE-like_dom"/>
</dbReference>
<proteinExistence type="predicted"/>
<evidence type="ECO:0000256" key="3">
    <source>
        <dbReference type="ARBA" id="ARBA00022801"/>
    </source>
</evidence>
<reference evidence="5 6" key="1">
    <citation type="submission" date="2011-08" db="EMBL/GenBank/DDBJ databases">
        <title>The Genome Sequence of Clostridium hathewayi WAL-18680.</title>
        <authorList>
            <consortium name="The Broad Institute Genome Sequencing Platform"/>
            <person name="Earl A."/>
            <person name="Ward D."/>
            <person name="Feldgarden M."/>
            <person name="Gevers D."/>
            <person name="Finegold S.M."/>
            <person name="Summanen P.H."/>
            <person name="Molitoris D.R."/>
            <person name="Song M."/>
            <person name="Daigneault M."/>
            <person name="Allen-Vercoe E."/>
            <person name="Young S.K."/>
            <person name="Zeng Q."/>
            <person name="Gargeya S."/>
            <person name="Fitzgerald M."/>
            <person name="Haas B."/>
            <person name="Abouelleil A."/>
            <person name="Alvarado L."/>
            <person name="Arachchi H.M."/>
            <person name="Berlin A."/>
            <person name="Brown A."/>
            <person name="Chapman S.B."/>
            <person name="Chen Z."/>
            <person name="Dunbar C."/>
            <person name="Freedman E."/>
            <person name="Gearin G."/>
            <person name="Gellesch M."/>
            <person name="Goldberg J."/>
            <person name="Griggs A."/>
            <person name="Gujja S."/>
            <person name="Heiman D."/>
            <person name="Howarth C."/>
            <person name="Larson L."/>
            <person name="Lui A."/>
            <person name="MacDonald P.J.P."/>
            <person name="Montmayeur A."/>
            <person name="Murphy C."/>
            <person name="Neiman D."/>
            <person name="Pearson M."/>
            <person name="Priest M."/>
            <person name="Roberts A."/>
            <person name="Saif S."/>
            <person name="Shea T."/>
            <person name="Shenoy N."/>
            <person name="Sisk P."/>
            <person name="Stolte C."/>
            <person name="Sykes S."/>
            <person name="Wortman J."/>
            <person name="Nusbaum C."/>
            <person name="Birren B."/>
        </authorList>
    </citation>
    <scope>NUCLEOTIDE SEQUENCE [LARGE SCALE GENOMIC DNA]</scope>
    <source>
        <strain evidence="5 6">WAL-18680</strain>
    </source>
</reference>
<dbReference type="PATRIC" id="fig|742737.3.peg.4411"/>
<accession>G5ILP8</accession>
<name>G5ILP8_9FIRM</name>
<organism evidence="5 6">
    <name type="scientific">Hungatella hathewayi WAL-18680</name>
    <dbReference type="NCBI Taxonomy" id="742737"/>
    <lineage>
        <taxon>Bacteria</taxon>
        <taxon>Bacillati</taxon>
        <taxon>Bacillota</taxon>
        <taxon>Clostridia</taxon>
        <taxon>Lachnospirales</taxon>
        <taxon>Lachnospiraceae</taxon>
        <taxon>Hungatella</taxon>
    </lineage>
</organism>
<evidence type="ECO:0000259" key="4">
    <source>
        <dbReference type="Pfam" id="PF22244"/>
    </source>
</evidence>
<evidence type="ECO:0000313" key="6">
    <source>
        <dbReference type="Proteomes" id="UP000005384"/>
    </source>
</evidence>
<dbReference type="Proteomes" id="UP000005384">
    <property type="component" value="Unassembled WGS sequence"/>
</dbReference>
<comment type="caution">
    <text evidence="5">The sequence shown here is derived from an EMBL/GenBank/DDBJ whole genome shotgun (WGS) entry which is preliminary data.</text>
</comment>